<keyword evidence="2" id="KW-1185">Reference proteome</keyword>
<accession>A0ACB0IXM1</accession>
<evidence type="ECO:0000313" key="2">
    <source>
        <dbReference type="Proteomes" id="UP001177021"/>
    </source>
</evidence>
<name>A0ACB0IXM1_TRIPR</name>
<organism evidence="1 2">
    <name type="scientific">Trifolium pratense</name>
    <name type="common">Red clover</name>
    <dbReference type="NCBI Taxonomy" id="57577"/>
    <lineage>
        <taxon>Eukaryota</taxon>
        <taxon>Viridiplantae</taxon>
        <taxon>Streptophyta</taxon>
        <taxon>Embryophyta</taxon>
        <taxon>Tracheophyta</taxon>
        <taxon>Spermatophyta</taxon>
        <taxon>Magnoliopsida</taxon>
        <taxon>eudicotyledons</taxon>
        <taxon>Gunneridae</taxon>
        <taxon>Pentapetalae</taxon>
        <taxon>rosids</taxon>
        <taxon>fabids</taxon>
        <taxon>Fabales</taxon>
        <taxon>Fabaceae</taxon>
        <taxon>Papilionoideae</taxon>
        <taxon>50 kb inversion clade</taxon>
        <taxon>NPAAA clade</taxon>
        <taxon>Hologalegina</taxon>
        <taxon>IRL clade</taxon>
        <taxon>Trifolieae</taxon>
        <taxon>Trifolium</taxon>
    </lineage>
</organism>
<comment type="caution">
    <text evidence="1">The sequence shown here is derived from an EMBL/GenBank/DDBJ whole genome shotgun (WGS) entry which is preliminary data.</text>
</comment>
<dbReference type="Proteomes" id="UP001177021">
    <property type="component" value="Unassembled WGS sequence"/>
</dbReference>
<proteinExistence type="predicted"/>
<dbReference type="EMBL" id="CASHSV030000013">
    <property type="protein sequence ID" value="CAJ2636549.1"/>
    <property type="molecule type" value="Genomic_DNA"/>
</dbReference>
<reference evidence="1" key="1">
    <citation type="submission" date="2023-10" db="EMBL/GenBank/DDBJ databases">
        <authorList>
            <person name="Rodriguez Cubillos JULIANA M."/>
            <person name="De Vega J."/>
        </authorList>
    </citation>
    <scope>NUCLEOTIDE SEQUENCE</scope>
</reference>
<evidence type="ECO:0000313" key="1">
    <source>
        <dbReference type="EMBL" id="CAJ2636549.1"/>
    </source>
</evidence>
<sequence>MNIFYCFGKKLQHLCNTSCQKLTYLIKSIFFLAACFCRFILLRANPLWIQIVYFISISILGFGFLKVIKPLNQTKPKNLDLFFTSISATTVSSMSTVEMETFSNPQLIIITILMFIGSEIFTSMVGLHFIRSRLKTDLDKIASSHARLASLNPFIVDQIHLELEMVTNEVHNKSHESLHSISHESSHNKSHESLHNKSHQSLHNISHESLSTTNENLRYLSMKYLGYVVLGYIVILHITGVFGVTLYLEMIPSAKQVLKNKGLNITTFSIFTIVSTFANCGFVPTNENMVVFRQNSGLLLMLIPQVLLGNTLYPACLRFCIWVLGKFYKKKECNYLLKHTEEVGYKHLLKGKHSVFLVATVFGLIVVQVTLFCVMDWDSEGLKGLNNYEKLIGVLFQSVNSRHTGESIVDISILSQAMLVLFVLMMYLPPYTSFLPIKDDMKNSKSNKRMKKRRGKVTENLILSQLSYLVIFIILVCITERKKLKEDPLNFNVLNIVVEVISAYGSVGFSTGYSCERQLHPEANCENKWFGFVGKWSDEGKIILILVMLYGRLKKFNMDGGKPWKLL</sequence>
<gene>
    <name evidence="1" type="ORF">MILVUS5_LOCUS7029</name>
</gene>
<protein>
    <submittedName>
        <fullName evidence="1">Uncharacterized protein</fullName>
    </submittedName>
</protein>